<reference evidence="2 3" key="1">
    <citation type="submission" date="2019-07" db="EMBL/GenBank/DDBJ databases">
        <title>Deep subsurface shale carbon reservoir microbial communities from Ohio and West Virginia, USA.</title>
        <authorList>
            <person name="Wrighton K."/>
        </authorList>
    </citation>
    <scope>NUCLEOTIDE SEQUENCE [LARGE SCALE GENOMIC DNA]</scope>
    <source>
        <strain evidence="2 3">NP_8Ht</strain>
    </source>
</reference>
<dbReference type="AlphaFoldDB" id="A0A5S5B7R1"/>
<feature type="region of interest" description="Disordered" evidence="1">
    <location>
        <begin position="55"/>
        <end position="76"/>
    </location>
</feature>
<evidence type="ECO:0000313" key="2">
    <source>
        <dbReference type="EMBL" id="TYP61803.1"/>
    </source>
</evidence>
<organism evidence="2 3">
    <name type="scientific">Stutzerimonas stutzeri</name>
    <name type="common">Pseudomonas stutzeri</name>
    <dbReference type="NCBI Taxonomy" id="316"/>
    <lineage>
        <taxon>Bacteria</taxon>
        <taxon>Pseudomonadati</taxon>
        <taxon>Pseudomonadota</taxon>
        <taxon>Gammaproteobacteria</taxon>
        <taxon>Pseudomonadales</taxon>
        <taxon>Pseudomonadaceae</taxon>
        <taxon>Stutzerimonas</taxon>
    </lineage>
</organism>
<accession>A0A5S5B7R1</accession>
<protein>
    <submittedName>
        <fullName evidence="2">Uncharacterized protein</fullName>
    </submittedName>
</protein>
<comment type="caution">
    <text evidence="2">The sequence shown here is derived from an EMBL/GenBank/DDBJ whole genome shotgun (WGS) entry which is preliminary data.</text>
</comment>
<evidence type="ECO:0000313" key="3">
    <source>
        <dbReference type="Proteomes" id="UP000324282"/>
    </source>
</evidence>
<dbReference type="Proteomes" id="UP000324282">
    <property type="component" value="Unassembled WGS sequence"/>
</dbReference>
<evidence type="ECO:0000256" key="1">
    <source>
        <dbReference type="SAM" id="MobiDB-lite"/>
    </source>
</evidence>
<proteinExistence type="predicted"/>
<sequence length="76" mass="8512">MILSLALHYVPKDTVAEPPDFPCRCEIAREPDPSRRHGSPASWLLQKSTRVAARRQTCRSELAREPAAPRRYGGAI</sequence>
<name>A0A5S5B7R1_STUST</name>
<dbReference type="EMBL" id="VNHQ01000014">
    <property type="protein sequence ID" value="TYP61803.1"/>
    <property type="molecule type" value="Genomic_DNA"/>
</dbReference>
<gene>
    <name evidence="2" type="ORF">A9A72_124553</name>
</gene>